<evidence type="ECO:0000313" key="2">
    <source>
        <dbReference type="Proteomes" id="UP000186817"/>
    </source>
</evidence>
<protein>
    <submittedName>
        <fullName evidence="1">Uncharacterized protein</fullName>
    </submittedName>
</protein>
<accession>A0A1Q9EVI5</accession>
<dbReference type="AlphaFoldDB" id="A0A1Q9EVI5"/>
<sequence length="130" mass="13990">MTHFLKSCCPLLHVSNLELDFGDVNSLAQDLKATSATPVLELFVEFTGRDTVEVAAATEVLRDPAVAVKLAACLLAAGDAWLKSPQAGELSKEQLELRDLVPEVLQSASALSDTLKGNQVLADFQQLLKR</sequence>
<proteinExistence type="predicted"/>
<comment type="caution">
    <text evidence="1">The sequence shown here is derived from an EMBL/GenBank/DDBJ whole genome shotgun (WGS) entry which is preliminary data.</text>
</comment>
<keyword evidence="2" id="KW-1185">Reference proteome</keyword>
<name>A0A1Q9EVI5_SYMMI</name>
<organism evidence="1 2">
    <name type="scientific">Symbiodinium microadriaticum</name>
    <name type="common">Dinoflagellate</name>
    <name type="synonym">Zooxanthella microadriatica</name>
    <dbReference type="NCBI Taxonomy" id="2951"/>
    <lineage>
        <taxon>Eukaryota</taxon>
        <taxon>Sar</taxon>
        <taxon>Alveolata</taxon>
        <taxon>Dinophyceae</taxon>
        <taxon>Suessiales</taxon>
        <taxon>Symbiodiniaceae</taxon>
        <taxon>Symbiodinium</taxon>
    </lineage>
</organism>
<gene>
    <name evidence="1" type="ORF">AK812_SmicGene4702</name>
</gene>
<reference evidence="1 2" key="1">
    <citation type="submission" date="2016-02" db="EMBL/GenBank/DDBJ databases">
        <title>Genome analysis of coral dinoflagellate symbionts highlights evolutionary adaptations to a symbiotic lifestyle.</title>
        <authorList>
            <person name="Aranda M."/>
            <person name="Li Y."/>
            <person name="Liew Y.J."/>
            <person name="Baumgarten S."/>
            <person name="Simakov O."/>
            <person name="Wilson M."/>
            <person name="Piel J."/>
            <person name="Ashoor H."/>
            <person name="Bougouffa S."/>
            <person name="Bajic V.B."/>
            <person name="Ryu T."/>
            <person name="Ravasi T."/>
            <person name="Bayer T."/>
            <person name="Micklem G."/>
            <person name="Kim H."/>
            <person name="Bhak J."/>
            <person name="Lajeunesse T.C."/>
            <person name="Voolstra C.R."/>
        </authorList>
    </citation>
    <scope>NUCLEOTIDE SEQUENCE [LARGE SCALE GENOMIC DNA]</scope>
    <source>
        <strain evidence="1 2">CCMP2467</strain>
    </source>
</reference>
<dbReference type="EMBL" id="LSRX01000058">
    <property type="protein sequence ID" value="OLQ11464.1"/>
    <property type="molecule type" value="Genomic_DNA"/>
</dbReference>
<dbReference type="Proteomes" id="UP000186817">
    <property type="component" value="Unassembled WGS sequence"/>
</dbReference>
<evidence type="ECO:0000313" key="1">
    <source>
        <dbReference type="EMBL" id="OLQ11464.1"/>
    </source>
</evidence>